<reference evidence="1" key="1">
    <citation type="submission" date="2018-05" db="EMBL/GenBank/DDBJ databases">
        <title>Draft genome of Mucuna pruriens seed.</title>
        <authorList>
            <person name="Nnadi N.E."/>
            <person name="Vos R."/>
            <person name="Hasami M.H."/>
            <person name="Devisetty U.K."/>
            <person name="Aguiy J.C."/>
        </authorList>
    </citation>
    <scope>NUCLEOTIDE SEQUENCE [LARGE SCALE GENOMIC DNA]</scope>
    <source>
        <strain evidence="1">JCA_2017</strain>
    </source>
</reference>
<keyword evidence="2" id="KW-1185">Reference proteome</keyword>
<sequence>MEGTSNQLIKLNLKVANSFLLVRSSNKRTCKDSKVIGNYKVVTLICVEMFKKIKKVRNKNECFKALLKCNNVEKLARYQKARSETRKVVSEARSKAFEVFYIDLEIENGELKIYKLAKHKKGELLSQIFQ</sequence>
<dbReference type="EMBL" id="QJKJ01011026">
    <property type="protein sequence ID" value="RDX72179.1"/>
    <property type="molecule type" value="Genomic_DNA"/>
</dbReference>
<evidence type="ECO:0000313" key="2">
    <source>
        <dbReference type="Proteomes" id="UP000257109"/>
    </source>
</evidence>
<feature type="non-terminal residue" evidence="1">
    <location>
        <position position="1"/>
    </location>
</feature>
<organism evidence="1 2">
    <name type="scientific">Mucuna pruriens</name>
    <name type="common">Velvet bean</name>
    <name type="synonym">Dolichos pruriens</name>
    <dbReference type="NCBI Taxonomy" id="157652"/>
    <lineage>
        <taxon>Eukaryota</taxon>
        <taxon>Viridiplantae</taxon>
        <taxon>Streptophyta</taxon>
        <taxon>Embryophyta</taxon>
        <taxon>Tracheophyta</taxon>
        <taxon>Spermatophyta</taxon>
        <taxon>Magnoliopsida</taxon>
        <taxon>eudicotyledons</taxon>
        <taxon>Gunneridae</taxon>
        <taxon>Pentapetalae</taxon>
        <taxon>rosids</taxon>
        <taxon>fabids</taxon>
        <taxon>Fabales</taxon>
        <taxon>Fabaceae</taxon>
        <taxon>Papilionoideae</taxon>
        <taxon>50 kb inversion clade</taxon>
        <taxon>NPAAA clade</taxon>
        <taxon>indigoferoid/millettioid clade</taxon>
        <taxon>Phaseoleae</taxon>
        <taxon>Mucuna</taxon>
    </lineage>
</organism>
<accession>A0A371F1L6</accession>
<comment type="caution">
    <text evidence="1">The sequence shown here is derived from an EMBL/GenBank/DDBJ whole genome shotgun (WGS) entry which is preliminary data.</text>
</comment>
<evidence type="ECO:0000313" key="1">
    <source>
        <dbReference type="EMBL" id="RDX72179.1"/>
    </source>
</evidence>
<dbReference type="Proteomes" id="UP000257109">
    <property type="component" value="Unassembled WGS sequence"/>
</dbReference>
<protein>
    <submittedName>
        <fullName evidence="1">Uncharacterized protein</fullName>
    </submittedName>
</protein>
<name>A0A371F1L6_MUCPR</name>
<dbReference type="AlphaFoldDB" id="A0A371F1L6"/>
<proteinExistence type="predicted"/>
<gene>
    <name evidence="1" type="ORF">CR513_48372</name>
</gene>